<dbReference type="AlphaFoldDB" id="A0A2A6D3K3"/>
<accession>A0A8R1Z5C3</accession>
<evidence type="ECO:0000313" key="1">
    <source>
        <dbReference type="EnsemblMetazoa" id="PPA46021.1"/>
    </source>
</evidence>
<reference evidence="1" key="2">
    <citation type="submission" date="2022-06" db="UniProtKB">
        <authorList>
            <consortium name="EnsemblMetazoa"/>
        </authorList>
    </citation>
    <scope>IDENTIFICATION</scope>
    <source>
        <strain evidence="1">PS312</strain>
    </source>
</reference>
<dbReference type="Proteomes" id="UP000005239">
    <property type="component" value="Unassembled WGS sequence"/>
</dbReference>
<accession>A0A2A6D3K3</accession>
<dbReference type="EnsemblMetazoa" id="PPA46021.1">
    <property type="protein sequence ID" value="PPA46021.1"/>
    <property type="gene ID" value="WBGene00284390"/>
</dbReference>
<keyword evidence="2" id="KW-1185">Reference proteome</keyword>
<name>A0A2A6D3K3_PRIPA</name>
<protein>
    <submittedName>
        <fullName evidence="1">Uncharacterized protein</fullName>
    </submittedName>
</protein>
<proteinExistence type="predicted"/>
<reference evidence="2" key="1">
    <citation type="journal article" date="2008" name="Nat. Genet.">
        <title>The Pristionchus pacificus genome provides a unique perspective on nematode lifestyle and parasitism.</title>
        <authorList>
            <person name="Dieterich C."/>
            <person name="Clifton S.W."/>
            <person name="Schuster L.N."/>
            <person name="Chinwalla A."/>
            <person name="Delehaunty K."/>
            <person name="Dinkelacker I."/>
            <person name="Fulton L."/>
            <person name="Fulton R."/>
            <person name="Godfrey J."/>
            <person name="Minx P."/>
            <person name="Mitreva M."/>
            <person name="Roeseler W."/>
            <person name="Tian H."/>
            <person name="Witte H."/>
            <person name="Yang S.P."/>
            <person name="Wilson R.K."/>
            <person name="Sommer R.J."/>
        </authorList>
    </citation>
    <scope>NUCLEOTIDE SEQUENCE [LARGE SCALE GENOMIC DNA]</scope>
    <source>
        <strain evidence="2">PS312</strain>
    </source>
</reference>
<sequence length="97" mass="10682">MHGGIVKEQCDVFFQQDVFPRDVRGGGETVHVYVRTTHPFALNEVTTVGSNRSSISLSIEYLIWNERGGGMAAGDVGMHASIDDRKEKSSRSSSFMC</sequence>
<gene>
    <name evidence="1" type="primary">WBGene00284390</name>
</gene>
<organism evidence="1 2">
    <name type="scientific">Pristionchus pacificus</name>
    <name type="common">Parasitic nematode worm</name>
    <dbReference type="NCBI Taxonomy" id="54126"/>
    <lineage>
        <taxon>Eukaryota</taxon>
        <taxon>Metazoa</taxon>
        <taxon>Ecdysozoa</taxon>
        <taxon>Nematoda</taxon>
        <taxon>Chromadorea</taxon>
        <taxon>Rhabditida</taxon>
        <taxon>Rhabditina</taxon>
        <taxon>Diplogasteromorpha</taxon>
        <taxon>Diplogasteroidea</taxon>
        <taxon>Neodiplogasteridae</taxon>
        <taxon>Pristionchus</taxon>
    </lineage>
</organism>
<evidence type="ECO:0000313" key="2">
    <source>
        <dbReference type="Proteomes" id="UP000005239"/>
    </source>
</evidence>